<name>A0A229T1S5_9PSEU</name>
<evidence type="ECO:0000313" key="11">
    <source>
        <dbReference type="EMBL" id="OXM65188.1"/>
    </source>
</evidence>
<keyword evidence="12" id="KW-1185">Reference proteome</keyword>
<dbReference type="InterPro" id="IPR013968">
    <property type="entry name" value="PKS_KR"/>
</dbReference>
<dbReference type="SUPFAM" id="SSF50129">
    <property type="entry name" value="GroES-like"/>
    <property type="match status" value="1"/>
</dbReference>
<dbReference type="PROSITE" id="PS50075">
    <property type="entry name" value="CARRIER"/>
    <property type="match status" value="1"/>
</dbReference>
<dbReference type="InterPro" id="IPR016036">
    <property type="entry name" value="Malonyl_transacylase_ACP-bd"/>
</dbReference>
<dbReference type="FunFam" id="3.40.50.720:FF:000209">
    <property type="entry name" value="Polyketide synthase Pks12"/>
    <property type="match status" value="1"/>
</dbReference>
<dbReference type="InterPro" id="IPR013149">
    <property type="entry name" value="ADH-like_C"/>
</dbReference>
<dbReference type="GO" id="GO:0005886">
    <property type="term" value="C:plasma membrane"/>
    <property type="evidence" value="ECO:0007669"/>
    <property type="project" value="TreeGrafter"/>
</dbReference>
<dbReference type="SUPFAM" id="SSF51735">
    <property type="entry name" value="NAD(P)-binding Rossmann-fold domains"/>
    <property type="match status" value="3"/>
</dbReference>
<feature type="domain" description="Ketosynthase family 3 (KS3)" evidence="9">
    <location>
        <begin position="1"/>
        <end position="398"/>
    </location>
</feature>
<feature type="active site" description="Proton donor; for dehydratase activity" evidence="7">
    <location>
        <position position="990"/>
    </location>
</feature>
<feature type="domain" description="Carrier" evidence="8">
    <location>
        <begin position="1803"/>
        <end position="1877"/>
    </location>
</feature>
<dbReference type="SUPFAM" id="SSF47336">
    <property type="entry name" value="ACP-like"/>
    <property type="match status" value="1"/>
</dbReference>
<proteinExistence type="predicted"/>
<dbReference type="Gene3D" id="3.40.47.10">
    <property type="match status" value="1"/>
</dbReference>
<gene>
    <name evidence="11" type="ORF">CF165_22820</name>
</gene>
<dbReference type="InterPro" id="IPR020807">
    <property type="entry name" value="PKS_DH"/>
</dbReference>
<dbReference type="Proteomes" id="UP000215199">
    <property type="component" value="Unassembled WGS sequence"/>
</dbReference>
<dbReference type="PROSITE" id="PS52004">
    <property type="entry name" value="KS3_2"/>
    <property type="match status" value="1"/>
</dbReference>
<dbReference type="GO" id="GO:0004312">
    <property type="term" value="F:fatty acid synthase activity"/>
    <property type="evidence" value="ECO:0007669"/>
    <property type="project" value="TreeGrafter"/>
</dbReference>
<dbReference type="SUPFAM" id="SSF52151">
    <property type="entry name" value="FabD/lysophospholipase-like"/>
    <property type="match status" value="1"/>
</dbReference>
<dbReference type="InterPro" id="IPR049551">
    <property type="entry name" value="PKS_DH_C"/>
</dbReference>
<dbReference type="Pfam" id="PF08659">
    <property type="entry name" value="KR"/>
    <property type="match status" value="1"/>
</dbReference>
<keyword evidence="5" id="KW-0511">Multifunctional enzyme</keyword>
<dbReference type="InterPro" id="IPR014043">
    <property type="entry name" value="Acyl_transferase_dom"/>
</dbReference>
<dbReference type="GO" id="GO:0004315">
    <property type="term" value="F:3-oxoacyl-[acyl-carrier-protein] synthase activity"/>
    <property type="evidence" value="ECO:0007669"/>
    <property type="project" value="InterPro"/>
</dbReference>
<dbReference type="InterPro" id="IPR016039">
    <property type="entry name" value="Thiolase-like"/>
</dbReference>
<sequence length="1882" mass="197510">MAGRFPQAPDLDAFWRLLESRTDAITAVPAGRWDPAEYGVQAVGGFIDDVDLFDAGFFGISPREAEVVDPQQRLLLESVWRALEDAGQPAAGLRGSRTAVYVGAEWHDYELLRKDTGQPATQHSLVGSSMDVGPARVSYLLGLTGPSMTVECGCSSSLVAVHQACMALRCGDIDGALVGGASLMFTPEVTVGLTRFGGLSPTGRCRAFGAGADGFVRGEGVAAVYLKTLDRAIADGDRVRAVIVASAVNNDGGGDSLVTPNPSAQQDLLRRAYRDLGHVNLSYVEAHGTGTRRGDLSEASAIGEVLGRADGLPIGSVKTNIGHLEPAAGLAGLIKAVLSLEHGSVPPSLHADQPNPEIDFARLGIRVATDAVPLAEDAHVGVNSFGWGGTNAHVVLTALADSPSAADVTTAGPYVLPVSAYDPAALAERLEGVRDTIAHGADGRQVAATLAHHRDHFPLRQPVVVDGDPLAAIDAIAGEPRRARTPGKTAFVFPGQGAQWVGMGRDLHGADPAFTESFDRCADALGWTVDEVFDGPLGGVDRVQPALWAMLVSLAAAWERAGVRPDVVIGHSQGEIAAATVAGVLSVADGARVVSRRAEILRAAAGGGRMLAVDLGWEELGTVLAGFEETVTPAVHNGPRSCVLSGDVDSVVLLKEILEADDVFCRLVDVDYASHSPLMDPILPDIRQALAGITPGRGRVPFLSTMDVSLRHDLDAGYWASNLRHPVRFADAVDAAVADGVTHLVEISPHPGLGAALTQLAERYDEPPAVLASLRRGHGSNADLTRAFAEAYASGLPAVGPRPAQRPAGTPLPYPWQRKRYWIGPDRRRGTAGDGVTTLSLATHPWLADHKVHGTVVYPAGGYLTLLRAGVDRVPLRDVEFSAALTLGEDDVQLTTVRRPNGQVSVSTQVEGRPVTHATARTSVPAALGTVPELAPGAPVDFYARCAERHHEYGPAFRWVAEVTAGDTHAVGTLRYPGSGPVGESAAFWDGVLQVALAVLPGADAVVPVSARSVHLADVPTEPLVHARRTADGEVDLLICRPDGTPVGHVDGLRFSYLPASVPEDRLLRWVFDPEPRTATPAKPPFTLAGADAGLDAAGAGDPVTVFVAPGDGGLSDLLDTIREAVSGSSAFVLLTRNARPAPDGSPVDPHAALYVGMATVLQSEYPHLRTRLIDVDAVTPATVAELSDVDGPDVVVLRGERRWVGRRCRGGDPAATPKLRERGYRLAVRRPGRVDTVTRLATWPRELGPGEVRIRVDAASLNFLDAMKALGVYPDPVDRDLLGLDCAGEVVASNAAGVEVGTPVIACVAGAMADEVVVDARLTAPIPPALTAAQAAALPMALATAWYALRWVARVRPGETVLIHSATGGVGLAALAVARDAGATVLATAGTEAKRAHLRELGVEHVFDSRTTDWADEVRAATGGRGVDVVLNSLTGAAIPLGLDVLADDGRFVELGKRDIYADMPIDLGAFRKAVSFTAVDIVGLLRRSPDRFAGLLAEAWPHAPVLPVTEVPFARAADALRMLANGDHIGKIVLTHPCDGEPVAPDPLPRGRFRADATYLITGGAGALGRSLAEHLLTHGAEHVALLGRSAAEPPPGARYWRADVADERRMTEVLADVRATMPPLAGVFHAAGVLDDATLPNITADSLATVLRAKVDGSLVLDRLTRSDPLDAFVLFSSVAAYAGLPGQGAYAAANAFLDALAERRVREGLPALSVQWGPVSEVGLAVGNIGRLADRGLAPLQVDELWHALTGFLAEETVVGYADLDVRRLLEMYPAAAAQTSWQSLTDTTGRTARAVGPDDIAVVVRTDVGAVLRIDPDGLDPATPLKTLGLDSLMSLELRNRLEASLGLRLSPTLLWKHGNVTRLIAALTDLAVAGRE</sequence>
<dbReference type="InterPro" id="IPR020843">
    <property type="entry name" value="ER"/>
</dbReference>
<keyword evidence="6" id="KW-0012">Acyltransferase</keyword>
<feature type="region of interest" description="N-terminal hotdog fold" evidence="7">
    <location>
        <begin position="820"/>
        <end position="929"/>
    </location>
</feature>
<dbReference type="SMART" id="SM00829">
    <property type="entry name" value="PKS_ER"/>
    <property type="match status" value="1"/>
</dbReference>
<dbReference type="SUPFAM" id="SSF55048">
    <property type="entry name" value="Probable ACP-binding domain of malonyl-CoA ACP transacylase"/>
    <property type="match status" value="1"/>
</dbReference>
<dbReference type="SMART" id="SM00827">
    <property type="entry name" value="PKS_AT"/>
    <property type="match status" value="1"/>
</dbReference>
<keyword evidence="3 11" id="KW-0808">Transferase</keyword>
<dbReference type="CDD" id="cd00833">
    <property type="entry name" value="PKS"/>
    <property type="match status" value="1"/>
</dbReference>
<dbReference type="SMART" id="SM00822">
    <property type="entry name" value="PKS_KR"/>
    <property type="match status" value="1"/>
</dbReference>
<feature type="region of interest" description="C-terminal hotdog fold" evidence="7">
    <location>
        <begin position="935"/>
        <end position="1064"/>
    </location>
</feature>
<evidence type="ECO:0000256" key="7">
    <source>
        <dbReference type="PROSITE-ProRule" id="PRU01363"/>
    </source>
</evidence>
<dbReference type="Pfam" id="PF00550">
    <property type="entry name" value="PP-binding"/>
    <property type="match status" value="1"/>
</dbReference>
<keyword evidence="2" id="KW-0597">Phosphoprotein</keyword>
<dbReference type="InterPro" id="IPR057326">
    <property type="entry name" value="KR_dom"/>
</dbReference>
<dbReference type="Gene3D" id="3.10.129.110">
    <property type="entry name" value="Polyketide synthase dehydratase"/>
    <property type="match status" value="1"/>
</dbReference>
<dbReference type="PROSITE" id="PS52019">
    <property type="entry name" value="PKS_MFAS_DH"/>
    <property type="match status" value="1"/>
</dbReference>
<feature type="domain" description="PKS/mFAS DH" evidence="10">
    <location>
        <begin position="820"/>
        <end position="1064"/>
    </location>
</feature>
<dbReference type="PROSITE" id="PS00012">
    <property type="entry name" value="PHOSPHOPANTETHEINE"/>
    <property type="match status" value="1"/>
</dbReference>
<dbReference type="InterPro" id="IPR020806">
    <property type="entry name" value="PKS_PP-bd"/>
</dbReference>
<dbReference type="SMART" id="SM00823">
    <property type="entry name" value="PKS_PP"/>
    <property type="match status" value="1"/>
</dbReference>
<dbReference type="Pfam" id="PF14765">
    <property type="entry name" value="PS-DH"/>
    <property type="match status" value="1"/>
</dbReference>
<dbReference type="InterPro" id="IPR042104">
    <property type="entry name" value="PKS_dehydratase_sf"/>
</dbReference>
<dbReference type="InterPro" id="IPR016035">
    <property type="entry name" value="Acyl_Trfase/lysoPLipase"/>
</dbReference>
<evidence type="ECO:0000256" key="6">
    <source>
        <dbReference type="ARBA" id="ARBA00023315"/>
    </source>
</evidence>
<evidence type="ECO:0000256" key="3">
    <source>
        <dbReference type="ARBA" id="ARBA00022679"/>
    </source>
</evidence>
<dbReference type="GO" id="GO:0005737">
    <property type="term" value="C:cytoplasm"/>
    <property type="evidence" value="ECO:0007669"/>
    <property type="project" value="TreeGrafter"/>
</dbReference>
<dbReference type="EMBL" id="NMUL01000023">
    <property type="protein sequence ID" value="OXM65188.1"/>
    <property type="molecule type" value="Genomic_DNA"/>
</dbReference>
<evidence type="ECO:0000259" key="9">
    <source>
        <dbReference type="PROSITE" id="PS52004"/>
    </source>
</evidence>
<dbReference type="PANTHER" id="PTHR43775:SF37">
    <property type="entry name" value="SI:DKEY-61P9.11"/>
    <property type="match status" value="1"/>
</dbReference>
<dbReference type="InterPro" id="IPR013154">
    <property type="entry name" value="ADH-like_N"/>
</dbReference>
<dbReference type="GO" id="GO:0031177">
    <property type="term" value="F:phosphopantetheine binding"/>
    <property type="evidence" value="ECO:0007669"/>
    <property type="project" value="InterPro"/>
</dbReference>
<protein>
    <submittedName>
        <fullName evidence="11">Acyl transferase</fullName>
    </submittedName>
</protein>
<dbReference type="Pfam" id="PF02801">
    <property type="entry name" value="Ketoacyl-synt_C"/>
    <property type="match status" value="1"/>
</dbReference>
<dbReference type="Pfam" id="PF00109">
    <property type="entry name" value="ketoacyl-synt"/>
    <property type="match status" value="1"/>
</dbReference>
<dbReference type="GO" id="GO:0071770">
    <property type="term" value="P:DIM/DIP cell wall layer assembly"/>
    <property type="evidence" value="ECO:0007669"/>
    <property type="project" value="TreeGrafter"/>
</dbReference>
<comment type="caution">
    <text evidence="11">The sequence shown here is derived from an EMBL/GenBank/DDBJ whole genome shotgun (WGS) entry which is preliminary data.</text>
</comment>
<feature type="active site" description="Proton acceptor; for dehydratase activity" evidence="7">
    <location>
        <position position="850"/>
    </location>
</feature>
<dbReference type="GO" id="GO:0006633">
    <property type="term" value="P:fatty acid biosynthetic process"/>
    <property type="evidence" value="ECO:0007669"/>
    <property type="project" value="InterPro"/>
</dbReference>
<evidence type="ECO:0000259" key="10">
    <source>
        <dbReference type="PROSITE" id="PS52019"/>
    </source>
</evidence>
<keyword evidence="4" id="KW-0521">NADP</keyword>
<evidence type="ECO:0000256" key="2">
    <source>
        <dbReference type="ARBA" id="ARBA00022553"/>
    </source>
</evidence>
<dbReference type="InterPro" id="IPR001227">
    <property type="entry name" value="Ac_transferase_dom_sf"/>
</dbReference>
<dbReference type="Pfam" id="PF08240">
    <property type="entry name" value="ADH_N"/>
    <property type="match status" value="1"/>
</dbReference>
<dbReference type="Gene3D" id="1.10.1200.10">
    <property type="entry name" value="ACP-like"/>
    <property type="match status" value="1"/>
</dbReference>
<dbReference type="Gene3D" id="3.30.70.3290">
    <property type="match status" value="1"/>
</dbReference>
<dbReference type="InterPro" id="IPR009081">
    <property type="entry name" value="PP-bd_ACP"/>
</dbReference>
<dbReference type="Gene3D" id="3.40.366.10">
    <property type="entry name" value="Malonyl-Coenzyme A Acyl Carrier Protein, domain 2"/>
    <property type="match status" value="1"/>
</dbReference>
<dbReference type="Pfam" id="PF00107">
    <property type="entry name" value="ADH_zinc_N"/>
    <property type="match status" value="1"/>
</dbReference>
<evidence type="ECO:0000256" key="4">
    <source>
        <dbReference type="ARBA" id="ARBA00022857"/>
    </source>
</evidence>
<dbReference type="SUPFAM" id="SSF53901">
    <property type="entry name" value="Thiolase-like"/>
    <property type="match status" value="1"/>
</dbReference>
<accession>A0A229T1S5</accession>
<keyword evidence="1" id="KW-0596">Phosphopantetheine</keyword>
<dbReference type="SMART" id="SM00825">
    <property type="entry name" value="PKS_KS"/>
    <property type="match status" value="1"/>
</dbReference>
<dbReference type="InterPro" id="IPR014030">
    <property type="entry name" value="Ketoacyl_synth_N"/>
</dbReference>
<dbReference type="InterPro" id="IPR032821">
    <property type="entry name" value="PKS_assoc"/>
</dbReference>
<dbReference type="InterPro" id="IPR036736">
    <property type="entry name" value="ACP-like_sf"/>
</dbReference>
<dbReference type="InterPro" id="IPR049552">
    <property type="entry name" value="PKS_DH_N"/>
</dbReference>
<dbReference type="InterPro" id="IPR049900">
    <property type="entry name" value="PKS_mFAS_DH"/>
</dbReference>
<dbReference type="InterPro" id="IPR050091">
    <property type="entry name" value="PKS_NRPS_Biosynth_Enz"/>
</dbReference>
<dbReference type="Pfam" id="PF00698">
    <property type="entry name" value="Acyl_transf_1"/>
    <property type="match status" value="1"/>
</dbReference>
<dbReference type="InterPro" id="IPR036291">
    <property type="entry name" value="NAD(P)-bd_dom_sf"/>
</dbReference>
<dbReference type="Gene3D" id="3.90.180.10">
    <property type="entry name" value="Medium-chain alcohol dehydrogenases, catalytic domain"/>
    <property type="match status" value="1"/>
</dbReference>
<dbReference type="InterPro" id="IPR006162">
    <property type="entry name" value="Ppantetheine_attach_site"/>
</dbReference>
<dbReference type="InterPro" id="IPR011032">
    <property type="entry name" value="GroES-like_sf"/>
</dbReference>
<dbReference type="PROSITE" id="PS00606">
    <property type="entry name" value="KS3_1"/>
    <property type="match status" value="1"/>
</dbReference>
<evidence type="ECO:0000256" key="5">
    <source>
        <dbReference type="ARBA" id="ARBA00023268"/>
    </source>
</evidence>
<dbReference type="InterPro" id="IPR020841">
    <property type="entry name" value="PKS_Beta-ketoAc_synthase_dom"/>
</dbReference>
<dbReference type="CDD" id="cd05195">
    <property type="entry name" value="enoyl_red"/>
    <property type="match status" value="1"/>
</dbReference>
<organism evidence="11 12">
    <name type="scientific">Amycolatopsis vastitatis</name>
    <dbReference type="NCBI Taxonomy" id="1905142"/>
    <lineage>
        <taxon>Bacteria</taxon>
        <taxon>Bacillati</taxon>
        <taxon>Actinomycetota</taxon>
        <taxon>Actinomycetes</taxon>
        <taxon>Pseudonocardiales</taxon>
        <taxon>Pseudonocardiaceae</taxon>
        <taxon>Amycolatopsis</taxon>
    </lineage>
</organism>
<evidence type="ECO:0000259" key="8">
    <source>
        <dbReference type="PROSITE" id="PS50075"/>
    </source>
</evidence>
<dbReference type="InterPro" id="IPR018201">
    <property type="entry name" value="Ketoacyl_synth_AS"/>
</dbReference>
<dbReference type="PANTHER" id="PTHR43775">
    <property type="entry name" value="FATTY ACID SYNTHASE"/>
    <property type="match status" value="1"/>
</dbReference>
<dbReference type="SMART" id="SM00826">
    <property type="entry name" value="PKS_DH"/>
    <property type="match status" value="1"/>
</dbReference>
<evidence type="ECO:0000256" key="1">
    <source>
        <dbReference type="ARBA" id="ARBA00022450"/>
    </source>
</evidence>
<dbReference type="GO" id="GO:0016491">
    <property type="term" value="F:oxidoreductase activity"/>
    <property type="evidence" value="ECO:0007669"/>
    <property type="project" value="InterPro"/>
</dbReference>
<reference evidence="12" key="1">
    <citation type="submission" date="2017-07" db="EMBL/GenBank/DDBJ databases">
        <title>Comparative genome mining reveals phylogenetic distribution patterns of secondary metabolites in Amycolatopsis.</title>
        <authorList>
            <person name="Adamek M."/>
            <person name="Alanjary M."/>
            <person name="Sales-Ortells H."/>
            <person name="Goodfellow M."/>
            <person name="Bull A.T."/>
            <person name="Kalinowski J."/>
            <person name="Ziemert N."/>
        </authorList>
    </citation>
    <scope>NUCLEOTIDE SEQUENCE [LARGE SCALE GENOMIC DNA]</scope>
    <source>
        <strain evidence="12">H5</strain>
    </source>
</reference>
<evidence type="ECO:0000313" key="12">
    <source>
        <dbReference type="Proteomes" id="UP000215199"/>
    </source>
</evidence>
<dbReference type="Gene3D" id="3.40.50.720">
    <property type="entry name" value="NAD(P)-binding Rossmann-like Domain"/>
    <property type="match status" value="3"/>
</dbReference>
<dbReference type="OrthoDB" id="9778690at2"/>
<dbReference type="InterPro" id="IPR014031">
    <property type="entry name" value="Ketoacyl_synth_C"/>
</dbReference>
<dbReference type="Pfam" id="PF16197">
    <property type="entry name" value="KAsynt_C_assoc"/>
    <property type="match status" value="1"/>
</dbReference>
<dbReference type="Pfam" id="PF21089">
    <property type="entry name" value="PKS_DH_N"/>
    <property type="match status" value="1"/>
</dbReference>